<organism evidence="1 2">
    <name type="scientific">Avena sativa</name>
    <name type="common">Oat</name>
    <dbReference type="NCBI Taxonomy" id="4498"/>
    <lineage>
        <taxon>Eukaryota</taxon>
        <taxon>Viridiplantae</taxon>
        <taxon>Streptophyta</taxon>
        <taxon>Embryophyta</taxon>
        <taxon>Tracheophyta</taxon>
        <taxon>Spermatophyta</taxon>
        <taxon>Magnoliopsida</taxon>
        <taxon>Liliopsida</taxon>
        <taxon>Poales</taxon>
        <taxon>Poaceae</taxon>
        <taxon>BOP clade</taxon>
        <taxon>Pooideae</taxon>
        <taxon>Poodae</taxon>
        <taxon>Poeae</taxon>
        <taxon>Poeae Chloroplast Group 1 (Aveneae type)</taxon>
        <taxon>Aveninae</taxon>
        <taxon>Avena</taxon>
    </lineage>
</organism>
<dbReference type="EnsemblPlants" id="AVESA.00010b.r2.7AG1225020.2">
    <property type="protein sequence ID" value="AVESA.00010b.r2.7AG1225020.2.CDS"/>
    <property type="gene ID" value="AVESA.00010b.r2.7AG1225020"/>
</dbReference>
<evidence type="ECO:0000313" key="2">
    <source>
        <dbReference type="Proteomes" id="UP001732700"/>
    </source>
</evidence>
<reference evidence="1" key="2">
    <citation type="submission" date="2025-09" db="UniProtKB">
        <authorList>
            <consortium name="EnsemblPlants"/>
        </authorList>
    </citation>
    <scope>IDENTIFICATION</scope>
</reference>
<proteinExistence type="predicted"/>
<reference evidence="1" key="1">
    <citation type="submission" date="2021-05" db="EMBL/GenBank/DDBJ databases">
        <authorList>
            <person name="Scholz U."/>
            <person name="Mascher M."/>
            <person name="Fiebig A."/>
        </authorList>
    </citation>
    <scope>NUCLEOTIDE SEQUENCE [LARGE SCALE GENOMIC DNA]</scope>
</reference>
<accession>A0ACD5ZU06</accession>
<protein>
    <submittedName>
        <fullName evidence="1">Uncharacterized protein</fullName>
    </submittedName>
</protein>
<evidence type="ECO:0000313" key="1">
    <source>
        <dbReference type="EnsemblPlants" id="AVESA.00010b.r2.7AG1225020.2.CDS"/>
    </source>
</evidence>
<name>A0ACD5ZU06_AVESA</name>
<sequence>MPRPARCPSSPSPQTPSTALSLSPPPGPSNARSKCAPTNLLPTKPPPFFHLRRARDISVSAFHCSQVIPGMVERGRGTIIFTGSSASVTGFAGYSDLSCGKFALRGLSQSLAKEFQPAGVHVAHMIIDGVIGERRSQRGKTGAADTAGAGAGADPDAVAQSYWHVHAQDKSAWTLEMDIRSPSSFMY</sequence>
<keyword evidence="2" id="KW-1185">Reference proteome</keyword>
<dbReference type="Proteomes" id="UP001732700">
    <property type="component" value="Chromosome 7A"/>
</dbReference>